<organism evidence="7 8">
    <name type="scientific">Steroidobacter gossypii</name>
    <dbReference type="NCBI Taxonomy" id="2805490"/>
    <lineage>
        <taxon>Bacteria</taxon>
        <taxon>Pseudomonadati</taxon>
        <taxon>Pseudomonadota</taxon>
        <taxon>Gammaproteobacteria</taxon>
        <taxon>Steroidobacterales</taxon>
        <taxon>Steroidobacteraceae</taxon>
        <taxon>Steroidobacter</taxon>
    </lineage>
</organism>
<evidence type="ECO:0000259" key="6">
    <source>
        <dbReference type="PROSITE" id="PS50977"/>
    </source>
</evidence>
<keyword evidence="3" id="KW-0804">Transcription</keyword>
<dbReference type="InterPro" id="IPR011075">
    <property type="entry name" value="TetR_C"/>
</dbReference>
<feature type="compositionally biased region" description="Low complexity" evidence="5">
    <location>
        <begin position="1"/>
        <end position="16"/>
    </location>
</feature>
<feature type="region of interest" description="Disordered" evidence="5">
    <location>
        <begin position="1"/>
        <end position="20"/>
    </location>
</feature>
<comment type="caution">
    <text evidence="7">The sequence shown here is derived from an EMBL/GenBank/DDBJ whole genome shotgun (WGS) entry which is preliminary data.</text>
</comment>
<evidence type="ECO:0000256" key="2">
    <source>
        <dbReference type="ARBA" id="ARBA00023125"/>
    </source>
</evidence>
<name>A0ABS1WS86_9GAMM</name>
<feature type="DNA-binding region" description="H-T-H motif" evidence="4">
    <location>
        <begin position="42"/>
        <end position="61"/>
    </location>
</feature>
<dbReference type="PROSITE" id="PS50977">
    <property type="entry name" value="HTH_TETR_2"/>
    <property type="match status" value="1"/>
</dbReference>
<evidence type="ECO:0000256" key="1">
    <source>
        <dbReference type="ARBA" id="ARBA00023015"/>
    </source>
</evidence>
<dbReference type="Gene3D" id="1.10.357.10">
    <property type="entry name" value="Tetracycline Repressor, domain 2"/>
    <property type="match status" value="1"/>
</dbReference>
<evidence type="ECO:0000313" key="7">
    <source>
        <dbReference type="EMBL" id="MBM0103841.1"/>
    </source>
</evidence>
<dbReference type="Proteomes" id="UP000661077">
    <property type="component" value="Unassembled WGS sequence"/>
</dbReference>
<dbReference type="Pfam" id="PF16925">
    <property type="entry name" value="TetR_C_13"/>
    <property type="match status" value="1"/>
</dbReference>
<keyword evidence="8" id="KW-1185">Reference proteome</keyword>
<gene>
    <name evidence="7" type="ORF">JM946_03760</name>
</gene>
<dbReference type="Pfam" id="PF00440">
    <property type="entry name" value="TetR_N"/>
    <property type="match status" value="1"/>
</dbReference>
<dbReference type="SUPFAM" id="SSF48498">
    <property type="entry name" value="Tetracyclin repressor-like, C-terminal domain"/>
    <property type="match status" value="1"/>
</dbReference>
<dbReference type="EMBL" id="JAEVLS010000001">
    <property type="protein sequence ID" value="MBM0103841.1"/>
    <property type="molecule type" value="Genomic_DNA"/>
</dbReference>
<evidence type="ECO:0000313" key="8">
    <source>
        <dbReference type="Proteomes" id="UP000661077"/>
    </source>
</evidence>
<dbReference type="SUPFAM" id="SSF46689">
    <property type="entry name" value="Homeodomain-like"/>
    <property type="match status" value="1"/>
</dbReference>
<evidence type="ECO:0000256" key="5">
    <source>
        <dbReference type="SAM" id="MobiDB-lite"/>
    </source>
</evidence>
<evidence type="ECO:0000256" key="3">
    <source>
        <dbReference type="ARBA" id="ARBA00023163"/>
    </source>
</evidence>
<dbReference type="InterPro" id="IPR009057">
    <property type="entry name" value="Homeodomain-like_sf"/>
</dbReference>
<dbReference type="InterPro" id="IPR036271">
    <property type="entry name" value="Tet_transcr_reg_TetR-rel_C_sf"/>
</dbReference>
<sequence>MSPSSKARAGSEAAAAPTESVRDRILNTARELFYKEGVRAVGVDTVVAESGVAKTSLYRWFPSKDALIVAVLEQEQKDRWAGWDRTAASSDPEPRARLRAHLTGIARYVSSSHFRGCPFMNVTAAFSDPEHPARLVANEVMYELRRRLRGLVDNIQGVKDPEELTEQLLLLVDGAFSAAQCLGKNGPQQFLVAAADALVDAQLKK</sequence>
<dbReference type="InterPro" id="IPR001647">
    <property type="entry name" value="HTH_TetR"/>
</dbReference>
<accession>A0ABS1WS86</accession>
<protein>
    <submittedName>
        <fullName evidence="7">TetR/AcrR family transcriptional regulator</fullName>
    </submittedName>
</protein>
<proteinExistence type="predicted"/>
<dbReference type="RefSeq" id="WP_203165795.1">
    <property type="nucleotide sequence ID" value="NZ_JAEVLS010000001.1"/>
</dbReference>
<reference evidence="7 8" key="1">
    <citation type="journal article" date="2021" name="Int. J. Syst. Evol. Microbiol.">
        <title>Steroidobacter gossypii sp. nov., isolated from soil of cotton cropping field.</title>
        <authorList>
            <person name="Huang R."/>
            <person name="Yang S."/>
            <person name="Zhen C."/>
            <person name="Liu W."/>
        </authorList>
    </citation>
    <scope>NUCLEOTIDE SEQUENCE [LARGE SCALE GENOMIC DNA]</scope>
    <source>
        <strain evidence="7 8">S1-65</strain>
    </source>
</reference>
<evidence type="ECO:0000256" key="4">
    <source>
        <dbReference type="PROSITE-ProRule" id="PRU00335"/>
    </source>
</evidence>
<keyword evidence="1" id="KW-0805">Transcription regulation</keyword>
<keyword evidence="2 4" id="KW-0238">DNA-binding</keyword>
<feature type="domain" description="HTH tetR-type" evidence="6">
    <location>
        <begin position="19"/>
        <end position="79"/>
    </location>
</feature>
<dbReference type="PANTHER" id="PTHR47506">
    <property type="entry name" value="TRANSCRIPTIONAL REGULATORY PROTEIN"/>
    <property type="match status" value="1"/>
</dbReference>
<dbReference type="PRINTS" id="PR00455">
    <property type="entry name" value="HTHTETR"/>
</dbReference>
<dbReference type="PANTHER" id="PTHR47506:SF6">
    <property type="entry name" value="HTH-TYPE TRANSCRIPTIONAL REPRESSOR NEMR"/>
    <property type="match status" value="1"/>
</dbReference>